<dbReference type="RefSeq" id="WP_149352506.1">
    <property type="nucleotide sequence ID" value="NZ_VTRV01000049.1"/>
</dbReference>
<dbReference type="PANTHER" id="PTHR35603:SF2">
    <property type="entry name" value="OUTER MEMBRANE LIPOPROTEIN"/>
    <property type="match status" value="1"/>
</dbReference>
<evidence type="ECO:0000256" key="2">
    <source>
        <dbReference type="ARBA" id="ARBA00023136"/>
    </source>
</evidence>
<evidence type="ECO:0000313" key="6">
    <source>
        <dbReference type="Proteomes" id="UP000323164"/>
    </source>
</evidence>
<protein>
    <submittedName>
        <fullName evidence="5">Glycine zipper 2TM domain-containing protein</fullName>
    </submittedName>
</protein>
<dbReference type="PANTHER" id="PTHR35603">
    <property type="match status" value="1"/>
</dbReference>
<dbReference type="InterPro" id="IPR051407">
    <property type="entry name" value="Bact_OM_lipoprot/Surf_antigen"/>
</dbReference>
<name>A0A5D8Z602_9GAMM</name>
<dbReference type="GO" id="GO:0019867">
    <property type="term" value="C:outer membrane"/>
    <property type="evidence" value="ECO:0007669"/>
    <property type="project" value="InterPro"/>
</dbReference>
<sequence length="279" mass="28911">MDKNILAVALGSMLLGGVAVAAYHSMSNDSPAASFQPLHAQQPAVGGTQLDSSSSLQARIAPTAPQLAAVATPQVEYADVVDVNAVRKSSARYASVIGVDPVRETSTTSSPREVCNDVVVQERLPERDGNVGGTVVGALVGGLVGNRVGAGNGRKLATVAGAVGGGFIGNRVDRNHIGGRVVDRVDHQCHTITDTSRSSRTVAYTVTYRNPDGTVGTERLKSRPGSRIRVGTDNAVVGYDVTYRYGGAEHTVRMDERPGARLPVVGGRVVTGTAVASRG</sequence>
<dbReference type="AlphaFoldDB" id="A0A5D8Z602"/>
<dbReference type="Pfam" id="PF05433">
    <property type="entry name" value="Rick_17kDa_Anti"/>
    <property type="match status" value="1"/>
</dbReference>
<accession>A0A5D8Z602</accession>
<dbReference type="OrthoDB" id="9132795at2"/>
<comment type="subcellular location">
    <subcellularLocation>
        <location evidence="1">Membrane</location>
    </subcellularLocation>
</comment>
<keyword evidence="3" id="KW-0732">Signal</keyword>
<evidence type="ECO:0000259" key="4">
    <source>
        <dbReference type="Pfam" id="PF05433"/>
    </source>
</evidence>
<feature type="signal peptide" evidence="3">
    <location>
        <begin position="1"/>
        <end position="21"/>
    </location>
</feature>
<comment type="caution">
    <text evidence="5">The sequence shown here is derived from an EMBL/GenBank/DDBJ whole genome shotgun (WGS) entry which is preliminary data.</text>
</comment>
<dbReference type="EMBL" id="VTRV01000049">
    <property type="protein sequence ID" value="TZF90179.1"/>
    <property type="molecule type" value="Genomic_DNA"/>
</dbReference>
<dbReference type="Proteomes" id="UP000323164">
    <property type="component" value="Unassembled WGS sequence"/>
</dbReference>
<reference evidence="5 6" key="1">
    <citation type="submission" date="2019-08" db="EMBL/GenBank/DDBJ databases">
        <title>Draft genome sequence of Lysobacter sp. UKS-15.</title>
        <authorList>
            <person name="Im W.-T."/>
        </authorList>
    </citation>
    <scope>NUCLEOTIDE SEQUENCE [LARGE SCALE GENOMIC DNA]</scope>
    <source>
        <strain evidence="5 6">UKS-15</strain>
    </source>
</reference>
<proteinExistence type="predicted"/>
<feature type="chain" id="PRO_5023027870" evidence="3">
    <location>
        <begin position="22"/>
        <end position="279"/>
    </location>
</feature>
<evidence type="ECO:0000313" key="5">
    <source>
        <dbReference type="EMBL" id="TZF90179.1"/>
    </source>
</evidence>
<evidence type="ECO:0000256" key="3">
    <source>
        <dbReference type="SAM" id="SignalP"/>
    </source>
</evidence>
<organism evidence="5 6">
    <name type="scientific">Cognatilysobacter lacus</name>
    <dbReference type="NCBI Taxonomy" id="1643323"/>
    <lineage>
        <taxon>Bacteria</taxon>
        <taxon>Pseudomonadati</taxon>
        <taxon>Pseudomonadota</taxon>
        <taxon>Gammaproteobacteria</taxon>
        <taxon>Lysobacterales</taxon>
        <taxon>Lysobacteraceae</taxon>
        <taxon>Cognatilysobacter</taxon>
    </lineage>
</organism>
<keyword evidence="2" id="KW-0472">Membrane</keyword>
<evidence type="ECO:0000256" key="1">
    <source>
        <dbReference type="ARBA" id="ARBA00004370"/>
    </source>
</evidence>
<dbReference type="NCBIfam" id="NF008437">
    <property type="entry name" value="PRK11280.1"/>
    <property type="match status" value="1"/>
</dbReference>
<keyword evidence="6" id="KW-1185">Reference proteome</keyword>
<gene>
    <name evidence="5" type="ORF">FW784_06300</name>
</gene>
<feature type="domain" description="Glycine zipper 2TM" evidence="4">
    <location>
        <begin position="132"/>
        <end position="172"/>
    </location>
</feature>
<dbReference type="InterPro" id="IPR008816">
    <property type="entry name" value="Gly_zipper_2TM_dom"/>
</dbReference>